<evidence type="ECO:0000256" key="3">
    <source>
        <dbReference type="ARBA" id="ARBA00004948"/>
    </source>
</evidence>
<dbReference type="FunFam" id="3.20.20.70:FF:000049">
    <property type="entry name" value="Thiazole synthase"/>
    <property type="match status" value="1"/>
</dbReference>
<comment type="caution">
    <text evidence="15">The sequence shown here is derived from an EMBL/GenBank/DDBJ whole genome shotgun (WGS) entry which is preliminary data.</text>
</comment>
<accession>A0AAV3BC80</accession>
<dbReference type="InterPro" id="IPR033983">
    <property type="entry name" value="Thiazole_synthase_ThiG"/>
</dbReference>
<evidence type="ECO:0000259" key="14">
    <source>
        <dbReference type="Pfam" id="PF05690"/>
    </source>
</evidence>
<keyword evidence="6 13" id="KW-0963">Cytoplasm</keyword>
<dbReference type="GO" id="GO:0005737">
    <property type="term" value="C:cytoplasm"/>
    <property type="evidence" value="ECO:0007669"/>
    <property type="project" value="UniProtKB-SubCell"/>
</dbReference>
<gene>
    <name evidence="13 15" type="primary">thiG</name>
    <name evidence="15" type="ORF">YPIP275_1491</name>
</gene>
<dbReference type="HAMAP" id="MF_00443">
    <property type="entry name" value="ThiG"/>
    <property type="match status" value="1"/>
</dbReference>
<evidence type="ECO:0000256" key="10">
    <source>
        <dbReference type="ARBA" id="ARBA00049897"/>
    </source>
</evidence>
<dbReference type="InterPro" id="IPR013785">
    <property type="entry name" value="Aldolase_TIM"/>
</dbReference>
<evidence type="ECO:0000256" key="2">
    <source>
        <dbReference type="ARBA" id="ARBA00004496"/>
    </source>
</evidence>
<dbReference type="PANTHER" id="PTHR34266:SF2">
    <property type="entry name" value="THIAZOLE SYNTHASE"/>
    <property type="match status" value="1"/>
</dbReference>
<evidence type="ECO:0000313" key="15">
    <source>
        <dbReference type="EMBL" id="EDR32457.1"/>
    </source>
</evidence>
<protein>
    <recommendedName>
        <fullName evidence="5 13">Thiazole synthase</fullName>
        <ecNumber evidence="4 13">2.8.1.10</ecNumber>
    </recommendedName>
</protein>
<dbReference type="Pfam" id="PF05690">
    <property type="entry name" value="ThiG"/>
    <property type="match status" value="1"/>
</dbReference>
<evidence type="ECO:0000256" key="11">
    <source>
        <dbReference type="ARBA" id="ARBA00060826"/>
    </source>
</evidence>
<dbReference type="CDD" id="cd04728">
    <property type="entry name" value="ThiG"/>
    <property type="match status" value="1"/>
</dbReference>
<evidence type="ECO:0000256" key="9">
    <source>
        <dbReference type="ARBA" id="ARBA00023270"/>
    </source>
</evidence>
<feature type="active site" description="Schiff-base intermediate with DXP" evidence="13">
    <location>
        <position position="157"/>
    </location>
</feature>
<evidence type="ECO:0000256" key="8">
    <source>
        <dbReference type="ARBA" id="ARBA00022977"/>
    </source>
</evidence>
<evidence type="ECO:0000256" key="7">
    <source>
        <dbReference type="ARBA" id="ARBA00022679"/>
    </source>
</evidence>
<dbReference type="InterPro" id="IPR008867">
    <property type="entry name" value="ThiG"/>
</dbReference>
<feature type="binding site" evidence="13">
    <location>
        <position position="218"/>
    </location>
    <ligand>
        <name>1-deoxy-D-xylulose 5-phosphate</name>
        <dbReference type="ChEBI" id="CHEBI:57792"/>
    </ligand>
</feature>
<sequence>MTSHWRWSAISPPRCCLINLNTTSREPHWLLIRSLFRAPIGKIIGCKRVIIFCCSKPLPEDDMLKIADTTFTSRLFTGTGKFSSPELMLEALRASGSQLITMAMKRVDLQSGNDAILAPLRQLGVRLLPNTSGAKTAEEAIFAARLAREALNTHWVKLEVHPDVRYLLPDPIETLKAAEVLVKEGFVVLPYCGADPVLCKRLEEVGCAAVMPLGSPIGSNLGLRTRDFLQIIIEQSKVPVVVDAGIGAPSHALEALELGADAVLVNTAIAVAHSPVQMAHAFRLAVESGERARLAGLGASPFNPSQPDTLQLRATATSPLTGFLSQLEEQDHV</sequence>
<comment type="subunit">
    <text evidence="12 13">Homotetramer. Forms heterodimers with either ThiH or ThiS.</text>
</comment>
<comment type="similarity">
    <text evidence="11 13">Belongs to the ThiG family.</text>
</comment>
<dbReference type="Gene3D" id="3.20.20.70">
    <property type="entry name" value="Aldolase class I"/>
    <property type="match status" value="1"/>
</dbReference>
<dbReference type="AlphaFoldDB" id="A0AAV3BC80"/>
<keyword evidence="9 13" id="KW-0704">Schiff base</keyword>
<evidence type="ECO:0000256" key="13">
    <source>
        <dbReference type="HAMAP-Rule" id="MF_00443"/>
    </source>
</evidence>
<comment type="pathway">
    <text evidence="3 13">Cofactor biosynthesis; thiamine diphosphate biosynthesis.</text>
</comment>
<keyword evidence="7 13" id="KW-0808">Transferase</keyword>
<name>A0AAV3BC80_YERPE</name>
<dbReference type="EMBL" id="AAOS02000012">
    <property type="protein sequence ID" value="EDR32457.1"/>
    <property type="molecule type" value="Genomic_DNA"/>
</dbReference>
<dbReference type="Proteomes" id="UP000004430">
    <property type="component" value="Unassembled WGS sequence"/>
</dbReference>
<feature type="binding site" evidence="13">
    <location>
        <begin position="266"/>
        <end position="267"/>
    </location>
    <ligand>
        <name>1-deoxy-D-xylulose 5-phosphate</name>
        <dbReference type="ChEBI" id="CHEBI:57792"/>
    </ligand>
</feature>
<reference evidence="15 16" key="2">
    <citation type="submission" date="2010-03" db="EMBL/GenBank/DDBJ databases">
        <authorList>
            <person name="Payne S.H."/>
            <person name="Sutton G.G."/>
        </authorList>
    </citation>
    <scope>NUCLEOTIDE SEQUENCE [LARGE SCALE GENOMIC DNA]</scope>
    <source>
        <strain evidence="15 16">IP275</strain>
    </source>
</reference>
<dbReference type="GO" id="GO:0009229">
    <property type="term" value="P:thiamine diphosphate biosynthetic process"/>
    <property type="evidence" value="ECO:0007669"/>
    <property type="project" value="UniProtKB-UniRule"/>
</dbReference>
<evidence type="ECO:0000256" key="1">
    <source>
        <dbReference type="ARBA" id="ARBA00002834"/>
    </source>
</evidence>
<dbReference type="PANTHER" id="PTHR34266">
    <property type="entry name" value="THIAZOLE SYNTHASE"/>
    <property type="match status" value="1"/>
</dbReference>
<proteinExistence type="inferred from homology"/>
<evidence type="ECO:0000256" key="4">
    <source>
        <dbReference type="ARBA" id="ARBA00011960"/>
    </source>
</evidence>
<comment type="subcellular location">
    <subcellularLocation>
        <location evidence="2 13">Cytoplasm</location>
    </subcellularLocation>
</comment>
<organism evidence="15 16">
    <name type="scientific">Yersinia pestis biovar Orientalis str. IP275</name>
    <dbReference type="NCBI Taxonomy" id="373665"/>
    <lineage>
        <taxon>Bacteria</taxon>
        <taxon>Pseudomonadati</taxon>
        <taxon>Pseudomonadota</taxon>
        <taxon>Gammaproteobacteria</taxon>
        <taxon>Enterobacterales</taxon>
        <taxon>Yersiniaceae</taxon>
        <taxon>Yersinia</taxon>
    </lineage>
</organism>
<evidence type="ECO:0000313" key="16">
    <source>
        <dbReference type="Proteomes" id="UP000004430"/>
    </source>
</evidence>
<dbReference type="EC" id="2.8.1.10" evidence="4 13"/>
<reference evidence="15 16" key="1">
    <citation type="submission" date="2008-01" db="EMBL/GenBank/DDBJ databases">
        <title>Yersinia pestis Strain IP275 project at JCVI/TIGR.</title>
        <authorList>
            <person name="Ravel J."/>
            <person name="Eppinger M."/>
            <person name="Fricke W.F."/>
            <person name="Rosovitz M."/>
            <person name="Lindler L.E."/>
            <person name="Bearden S."/>
            <person name="Shriefer M."/>
        </authorList>
    </citation>
    <scope>NUCLEOTIDE SEQUENCE [LARGE SCALE GENOMIC DNA]</scope>
    <source>
        <strain evidence="15 16">IP275</strain>
    </source>
</reference>
<comment type="function">
    <text evidence="1 13">Catalyzes the rearrangement of 1-deoxy-D-xylulose 5-phosphate (DXP) to produce the thiazole phosphate moiety of thiamine. Sulfur is provided by the thiocarboxylate moiety of the carrier protein ThiS. In vitro, sulfur can be provided by H(2)S.</text>
</comment>
<evidence type="ECO:0000256" key="5">
    <source>
        <dbReference type="ARBA" id="ARBA00019753"/>
    </source>
</evidence>
<evidence type="ECO:0000256" key="6">
    <source>
        <dbReference type="ARBA" id="ARBA00022490"/>
    </source>
</evidence>
<dbReference type="SUPFAM" id="SSF110399">
    <property type="entry name" value="ThiG-like"/>
    <property type="match status" value="1"/>
</dbReference>
<evidence type="ECO:0000256" key="12">
    <source>
        <dbReference type="ARBA" id="ARBA00062692"/>
    </source>
</evidence>
<comment type="catalytic activity">
    <reaction evidence="10 13">
        <text>[ThiS sulfur-carrier protein]-C-terminal-Gly-aminoethanethioate + 2-iminoacetate + 1-deoxy-D-xylulose 5-phosphate = [ThiS sulfur-carrier protein]-C-terminal Gly-Gly + 2-[(2R,5Z)-2-carboxy-4-methylthiazol-5(2H)-ylidene]ethyl phosphate + 2 H2O + H(+)</text>
        <dbReference type="Rhea" id="RHEA:26297"/>
        <dbReference type="Rhea" id="RHEA-COMP:12909"/>
        <dbReference type="Rhea" id="RHEA-COMP:19908"/>
        <dbReference type="ChEBI" id="CHEBI:15377"/>
        <dbReference type="ChEBI" id="CHEBI:15378"/>
        <dbReference type="ChEBI" id="CHEBI:57792"/>
        <dbReference type="ChEBI" id="CHEBI:62899"/>
        <dbReference type="ChEBI" id="CHEBI:77846"/>
        <dbReference type="ChEBI" id="CHEBI:90778"/>
        <dbReference type="ChEBI" id="CHEBI:232372"/>
        <dbReference type="EC" id="2.8.1.10"/>
    </reaction>
</comment>
<dbReference type="GO" id="GO:1990107">
    <property type="term" value="F:thiazole synthase activity"/>
    <property type="evidence" value="ECO:0007669"/>
    <property type="project" value="UniProtKB-EC"/>
</dbReference>
<feature type="binding site" evidence="13">
    <location>
        <begin position="244"/>
        <end position="245"/>
    </location>
    <ligand>
        <name>1-deoxy-D-xylulose 5-phosphate</name>
        <dbReference type="ChEBI" id="CHEBI:57792"/>
    </ligand>
</feature>
<feature type="domain" description="Thiazole synthase ThiG" evidence="14">
    <location>
        <begin position="65"/>
        <end position="298"/>
    </location>
</feature>
<keyword evidence="8 13" id="KW-0784">Thiamine biosynthesis</keyword>